<dbReference type="InterPro" id="IPR051914">
    <property type="entry name" value="FAD-linked_OxidoTrans_Type4"/>
</dbReference>
<keyword evidence="5" id="KW-0560">Oxidoreductase</keyword>
<evidence type="ECO:0000256" key="3">
    <source>
        <dbReference type="ARBA" id="ARBA00022630"/>
    </source>
</evidence>
<sequence length="477" mass="51393">MPLAISVRRRPGDRLALPLWPMAGDALARFAAELGPSLFSADPVGLVCHAYDATNEFVLPAGVVRPRQAAEVGAVLAAANRHGVPIVPRGAGTGFSGGALAVRHGVVLDLQGMNRILDLDEAAMTVRVEPGVVTFHLQELVEARQLYYPPDPASSKICTIGGNVAENAGGPHCVKYGVTRDYVLVVEGFTGDGRPLRAGKPTLKNRAGYNLKDLLIGSEGTLGVFTSILLRLVPKPEAAVLFAAFFPDLDAATGMVNTLWHAGINPASLEFMDEAALRAVERHAPFGLPRHYQALLLIEVDGRAEEMAGLRQRVEGCLRGVAGEVRVATMAAERAALWEIRRKASPAMRAFGTKKANEDIVVPRQHIPAAMRGLRAIAERHALNIISFGHIGDGNIHVNIMYDADNPEEARKVPVAIQEVFDLVGQFDGAVSGEHGIGIAKKPYLPRNLDPVSYDLMRSIKRIFDPNGVLNPHKIFY</sequence>
<protein>
    <submittedName>
        <fullName evidence="7">Glycolate dehydrogenase</fullName>
    </submittedName>
</protein>
<gene>
    <name evidence="7" type="ORF">OZSIB_0595</name>
</gene>
<dbReference type="InterPro" id="IPR016171">
    <property type="entry name" value="Vanillyl_alc_oxidase_C-sub2"/>
</dbReference>
<dbReference type="InterPro" id="IPR036318">
    <property type="entry name" value="FAD-bd_PCMH-like_sf"/>
</dbReference>
<dbReference type="Gene3D" id="3.30.70.2740">
    <property type="match status" value="1"/>
</dbReference>
<dbReference type="Gene3D" id="3.30.70.2190">
    <property type="match status" value="1"/>
</dbReference>
<dbReference type="SUPFAM" id="SSF56176">
    <property type="entry name" value="FAD-binding/transporter-associated domain-like"/>
    <property type="match status" value="1"/>
</dbReference>
<dbReference type="GO" id="GO:0071949">
    <property type="term" value="F:FAD binding"/>
    <property type="evidence" value="ECO:0007669"/>
    <property type="project" value="InterPro"/>
</dbReference>
<dbReference type="EMBL" id="QOQW01000001">
    <property type="protein sequence ID" value="RCK81461.1"/>
    <property type="molecule type" value="Genomic_DNA"/>
</dbReference>
<dbReference type="Gene3D" id="1.10.45.10">
    <property type="entry name" value="Vanillyl-alcohol Oxidase, Chain A, domain 4"/>
    <property type="match status" value="1"/>
</dbReference>
<comment type="cofactor">
    <cofactor evidence="1">
        <name>FAD</name>
        <dbReference type="ChEBI" id="CHEBI:57692"/>
    </cofactor>
</comment>
<dbReference type="AlphaFoldDB" id="A0A367ZVV5"/>
<organism evidence="7 8">
    <name type="scientific">Candidatus Ozemobacter sibiricus</name>
    <dbReference type="NCBI Taxonomy" id="2268124"/>
    <lineage>
        <taxon>Bacteria</taxon>
        <taxon>Candidatus Ozemobacteria</taxon>
        <taxon>Candidatus Ozemobacterales</taxon>
        <taxon>Candidatus Ozemobacteraceae</taxon>
        <taxon>Candidatus Ozemobacter</taxon>
    </lineage>
</organism>
<evidence type="ECO:0000256" key="4">
    <source>
        <dbReference type="ARBA" id="ARBA00022827"/>
    </source>
</evidence>
<dbReference type="Pfam" id="PF01565">
    <property type="entry name" value="FAD_binding_4"/>
    <property type="match status" value="1"/>
</dbReference>
<dbReference type="PROSITE" id="PS51387">
    <property type="entry name" value="FAD_PCMH"/>
    <property type="match status" value="1"/>
</dbReference>
<keyword evidence="3" id="KW-0285">Flavoprotein</keyword>
<evidence type="ECO:0000259" key="6">
    <source>
        <dbReference type="PROSITE" id="PS51387"/>
    </source>
</evidence>
<evidence type="ECO:0000313" key="7">
    <source>
        <dbReference type="EMBL" id="RCK81461.1"/>
    </source>
</evidence>
<dbReference type="PANTHER" id="PTHR42934:SF3">
    <property type="entry name" value="D-LACTATE DEHYDROGENASE"/>
    <property type="match status" value="1"/>
</dbReference>
<dbReference type="Gene3D" id="3.30.465.10">
    <property type="match status" value="1"/>
</dbReference>
<comment type="caution">
    <text evidence="7">The sequence shown here is derived from an EMBL/GenBank/DDBJ whole genome shotgun (WGS) entry which is preliminary data.</text>
</comment>
<dbReference type="Proteomes" id="UP000252355">
    <property type="component" value="Unassembled WGS sequence"/>
</dbReference>
<dbReference type="GO" id="GO:0016491">
    <property type="term" value="F:oxidoreductase activity"/>
    <property type="evidence" value="ECO:0007669"/>
    <property type="project" value="UniProtKB-KW"/>
</dbReference>
<dbReference type="InterPro" id="IPR016167">
    <property type="entry name" value="FAD-bd_PCMH_sub1"/>
</dbReference>
<reference evidence="7 8" key="1">
    <citation type="submission" date="2018-05" db="EMBL/GenBank/DDBJ databases">
        <title>A metagenomic window into the 2 km-deep terrestrial subsurface aquifer revealed taxonomically and functionally diverse microbial community comprising novel uncultured bacterial lineages.</title>
        <authorList>
            <person name="Kadnikov V.V."/>
            <person name="Mardanov A.V."/>
            <person name="Beletsky A.V."/>
            <person name="Banks D."/>
            <person name="Pimenov N.V."/>
            <person name="Frank Y.A."/>
            <person name="Karnachuk O.V."/>
            <person name="Ravin N.V."/>
        </authorList>
    </citation>
    <scope>NUCLEOTIDE SEQUENCE [LARGE SCALE GENOMIC DNA]</scope>
    <source>
        <strain evidence="7">BY5</strain>
    </source>
</reference>
<evidence type="ECO:0000256" key="1">
    <source>
        <dbReference type="ARBA" id="ARBA00001974"/>
    </source>
</evidence>
<dbReference type="InterPro" id="IPR016169">
    <property type="entry name" value="FAD-bd_PCMH_sub2"/>
</dbReference>
<dbReference type="InterPro" id="IPR016166">
    <property type="entry name" value="FAD-bd_PCMH"/>
</dbReference>
<dbReference type="SUPFAM" id="SSF55103">
    <property type="entry name" value="FAD-linked oxidases, C-terminal domain"/>
    <property type="match status" value="1"/>
</dbReference>
<name>A0A367ZVV5_9BACT</name>
<accession>A0A367ZVV5</accession>
<dbReference type="InterPro" id="IPR006094">
    <property type="entry name" value="Oxid_FAD_bind_N"/>
</dbReference>
<dbReference type="FunFam" id="3.30.70.2740:FF:000001">
    <property type="entry name" value="D-lactate dehydrogenase mitochondrial"/>
    <property type="match status" value="1"/>
</dbReference>
<evidence type="ECO:0000256" key="5">
    <source>
        <dbReference type="ARBA" id="ARBA00023002"/>
    </source>
</evidence>
<dbReference type="FunFam" id="1.10.45.10:FF:000001">
    <property type="entry name" value="D-lactate dehydrogenase mitochondrial"/>
    <property type="match status" value="1"/>
</dbReference>
<evidence type="ECO:0000256" key="2">
    <source>
        <dbReference type="ARBA" id="ARBA00008000"/>
    </source>
</evidence>
<dbReference type="InterPro" id="IPR004113">
    <property type="entry name" value="FAD-bd_oxidored_4_C"/>
</dbReference>
<comment type="similarity">
    <text evidence="2">Belongs to the FAD-binding oxidoreductase/transferase type 4 family.</text>
</comment>
<proteinExistence type="inferred from homology"/>
<dbReference type="Pfam" id="PF02913">
    <property type="entry name" value="FAD-oxidase_C"/>
    <property type="match status" value="1"/>
</dbReference>
<feature type="domain" description="FAD-binding PCMH-type" evidence="6">
    <location>
        <begin position="56"/>
        <end position="235"/>
    </location>
</feature>
<dbReference type="InterPro" id="IPR016164">
    <property type="entry name" value="FAD-linked_Oxase-like_C"/>
</dbReference>
<dbReference type="PANTHER" id="PTHR42934">
    <property type="entry name" value="GLYCOLATE OXIDASE SUBUNIT GLCD"/>
    <property type="match status" value="1"/>
</dbReference>
<keyword evidence="4" id="KW-0274">FAD</keyword>
<evidence type="ECO:0000313" key="8">
    <source>
        <dbReference type="Proteomes" id="UP000252355"/>
    </source>
</evidence>
<dbReference type="Gene3D" id="3.30.43.10">
    <property type="entry name" value="Uridine Diphospho-n-acetylenolpyruvylglucosamine Reductase, domain 2"/>
    <property type="match status" value="1"/>
</dbReference>